<accession>A0A1H6JC62</accession>
<reference evidence="3" key="1">
    <citation type="submission" date="2016-06" db="EMBL/GenBank/DDBJ databases">
        <authorList>
            <person name="Petersen J."/>
            <person name="Sayavedra L."/>
        </authorList>
    </citation>
    <scope>NUCLEOTIDE SEQUENCE [LARGE SCALE GENOMIC DNA]</scope>
    <source>
        <strain evidence="3">BazSymA</strain>
    </source>
</reference>
<gene>
    <name evidence="2" type="ORF">BAZSYMA_ACONTIG181511_4</name>
</gene>
<dbReference type="EMBL" id="CDSC02000029">
    <property type="protein sequence ID" value="SEH59717.1"/>
    <property type="molecule type" value="Genomic_DNA"/>
</dbReference>
<keyword evidence="1" id="KW-0472">Membrane</keyword>
<evidence type="ECO:0000313" key="2">
    <source>
        <dbReference type="EMBL" id="SEH59717.1"/>
    </source>
</evidence>
<proteinExistence type="predicted"/>
<name>A0A1H6JC62_9GAMM</name>
<keyword evidence="1" id="KW-0812">Transmembrane</keyword>
<dbReference type="Proteomes" id="UP000198988">
    <property type="component" value="Unassembled WGS sequence"/>
</dbReference>
<organism evidence="2 3">
    <name type="scientific">Bathymodiolus azoricus thioautotrophic gill symbiont</name>
    <dbReference type="NCBI Taxonomy" id="235205"/>
    <lineage>
        <taxon>Bacteria</taxon>
        <taxon>Pseudomonadati</taxon>
        <taxon>Pseudomonadota</taxon>
        <taxon>Gammaproteobacteria</taxon>
        <taxon>sulfur-oxidizing symbionts</taxon>
    </lineage>
</organism>
<sequence>MVYCVSLNLVNEPGLIVPFATLILLMPNDAILMASLKLNVIVLAATLAPPLPTIVRIGLIASSTKLPLAIKSVNKLAL</sequence>
<evidence type="ECO:0000256" key="1">
    <source>
        <dbReference type="SAM" id="Phobius"/>
    </source>
</evidence>
<protein>
    <submittedName>
        <fullName evidence="2">Membrane protein</fullName>
    </submittedName>
</protein>
<evidence type="ECO:0000313" key="3">
    <source>
        <dbReference type="Proteomes" id="UP000198988"/>
    </source>
</evidence>
<feature type="transmembrane region" description="Helical" evidence="1">
    <location>
        <begin position="15"/>
        <end position="36"/>
    </location>
</feature>
<dbReference type="AlphaFoldDB" id="A0A1H6JC62"/>
<keyword evidence="1" id="KW-1133">Transmembrane helix</keyword>